<reference evidence="1" key="1">
    <citation type="journal article" date="2014" name="Nat. Commun.">
        <title>The tobacco genome sequence and its comparison with those of tomato and potato.</title>
        <authorList>
            <person name="Sierro N."/>
            <person name="Battey J.N."/>
            <person name="Ouadi S."/>
            <person name="Bakaher N."/>
            <person name="Bovet L."/>
            <person name="Willig A."/>
            <person name="Goepfert S."/>
            <person name="Peitsch M.C."/>
            <person name="Ivanov N.V."/>
        </authorList>
    </citation>
    <scope>NUCLEOTIDE SEQUENCE [LARGE SCALE GENOMIC DNA]</scope>
</reference>
<evidence type="ECO:0000313" key="1">
    <source>
        <dbReference type="Proteomes" id="UP000790787"/>
    </source>
</evidence>
<reference evidence="2" key="2">
    <citation type="submission" date="2025-08" db="UniProtKB">
        <authorList>
            <consortium name="RefSeq"/>
        </authorList>
    </citation>
    <scope>IDENTIFICATION</scope>
    <source>
        <tissue evidence="2">Leaf</tissue>
    </source>
</reference>
<proteinExistence type="predicted"/>
<sequence length="185" mass="21042">MELYTQKLKVTKVLWEFSSPGWIKVNTDGASRENSRRSSIGFALTDEEGDIRFACGKVIHDTTNNEEEALAILEALKYYEGQGYIHIMMQTNSLLLKNAIEGSWAVPWAIVEHIEEIASIMERCNVKFSHIMREGNCLADHLANYALDMGDIGAHYFSKLDSQGRRIVNNENLQCPYLRVKVARD</sequence>
<accession>A0AC58TL24</accession>
<protein>
    <submittedName>
        <fullName evidence="2">Uncharacterized protein LOC142175239</fullName>
    </submittedName>
</protein>
<evidence type="ECO:0000313" key="2">
    <source>
        <dbReference type="RefSeq" id="XP_075097918.1"/>
    </source>
</evidence>
<dbReference type="Proteomes" id="UP000790787">
    <property type="component" value="Chromosome 21"/>
</dbReference>
<keyword evidence="1" id="KW-1185">Reference proteome</keyword>
<organism evidence="1 2">
    <name type="scientific">Nicotiana tabacum</name>
    <name type="common">Common tobacco</name>
    <dbReference type="NCBI Taxonomy" id="4097"/>
    <lineage>
        <taxon>Eukaryota</taxon>
        <taxon>Viridiplantae</taxon>
        <taxon>Streptophyta</taxon>
        <taxon>Embryophyta</taxon>
        <taxon>Tracheophyta</taxon>
        <taxon>Spermatophyta</taxon>
        <taxon>Magnoliopsida</taxon>
        <taxon>eudicotyledons</taxon>
        <taxon>Gunneridae</taxon>
        <taxon>Pentapetalae</taxon>
        <taxon>asterids</taxon>
        <taxon>lamiids</taxon>
        <taxon>Solanales</taxon>
        <taxon>Solanaceae</taxon>
        <taxon>Nicotianoideae</taxon>
        <taxon>Nicotianeae</taxon>
        <taxon>Nicotiana</taxon>
    </lineage>
</organism>
<name>A0AC58TL24_TOBAC</name>
<gene>
    <name evidence="2" type="primary">LOC142175239</name>
</gene>
<dbReference type="RefSeq" id="XP_075097918.1">
    <property type="nucleotide sequence ID" value="XM_075241817.1"/>
</dbReference>